<dbReference type="AlphaFoldDB" id="A0AA39XL15"/>
<feature type="compositionally biased region" description="Low complexity" evidence="1">
    <location>
        <begin position="60"/>
        <end position="85"/>
    </location>
</feature>
<evidence type="ECO:0000313" key="2">
    <source>
        <dbReference type="EMBL" id="KAK0635262.1"/>
    </source>
</evidence>
<sequence>MPGTRFQNGARQHGGRRHHANGRYGHQDSNANGNHSNNIRRHQGPRNNHNHRARQPHNPNQQRYQNNATQQQNSNTPRHQSSSHSQRPRGNYRPHQQNGGFTNQQGRGRGQDNILNVLAFTGEAPTSLQQGLLKRADEHVRAFKSLRAGNGNMWQTLHNTTAAFPIGFLETMYNTHHEVRRDSSGDVIMEDCTCWFDNGSYPIPDCLLRGFFYMNLVQAYQRNELQVTRTEQIRVAEKVPASFGQDGSYNSMDGDNIW</sequence>
<protein>
    <submittedName>
        <fullName evidence="2">Uncharacterized protein</fullName>
    </submittedName>
</protein>
<evidence type="ECO:0000256" key="1">
    <source>
        <dbReference type="SAM" id="MobiDB-lite"/>
    </source>
</evidence>
<feature type="compositionally biased region" description="Polar residues" evidence="1">
    <location>
        <begin position="27"/>
        <end position="37"/>
    </location>
</feature>
<gene>
    <name evidence="2" type="ORF">B0T17DRAFT_36179</name>
</gene>
<feature type="compositionally biased region" description="Polar residues" evidence="1">
    <location>
        <begin position="1"/>
        <end position="10"/>
    </location>
</feature>
<feature type="region of interest" description="Disordered" evidence="1">
    <location>
        <begin position="1"/>
        <end position="109"/>
    </location>
</feature>
<proteinExistence type="predicted"/>
<dbReference type="EMBL" id="JAULSR010000001">
    <property type="protein sequence ID" value="KAK0635262.1"/>
    <property type="molecule type" value="Genomic_DNA"/>
</dbReference>
<evidence type="ECO:0000313" key="3">
    <source>
        <dbReference type="Proteomes" id="UP001174934"/>
    </source>
</evidence>
<dbReference type="Proteomes" id="UP001174934">
    <property type="component" value="Unassembled WGS sequence"/>
</dbReference>
<accession>A0AA39XL15</accession>
<comment type="caution">
    <text evidence="2">The sequence shown here is derived from an EMBL/GenBank/DDBJ whole genome shotgun (WGS) entry which is preliminary data.</text>
</comment>
<feature type="compositionally biased region" description="Polar residues" evidence="1">
    <location>
        <begin position="94"/>
        <end position="106"/>
    </location>
</feature>
<name>A0AA39XL15_9PEZI</name>
<organism evidence="2 3">
    <name type="scientific">Bombardia bombarda</name>
    <dbReference type="NCBI Taxonomy" id="252184"/>
    <lineage>
        <taxon>Eukaryota</taxon>
        <taxon>Fungi</taxon>
        <taxon>Dikarya</taxon>
        <taxon>Ascomycota</taxon>
        <taxon>Pezizomycotina</taxon>
        <taxon>Sordariomycetes</taxon>
        <taxon>Sordariomycetidae</taxon>
        <taxon>Sordariales</taxon>
        <taxon>Lasiosphaeriaceae</taxon>
        <taxon>Bombardia</taxon>
    </lineage>
</organism>
<feature type="compositionally biased region" description="Basic residues" evidence="1">
    <location>
        <begin position="38"/>
        <end position="55"/>
    </location>
</feature>
<reference evidence="2" key="1">
    <citation type="submission" date="2023-06" db="EMBL/GenBank/DDBJ databases">
        <title>Genome-scale phylogeny and comparative genomics of the fungal order Sordariales.</title>
        <authorList>
            <consortium name="Lawrence Berkeley National Laboratory"/>
            <person name="Hensen N."/>
            <person name="Bonometti L."/>
            <person name="Westerberg I."/>
            <person name="Brannstrom I.O."/>
            <person name="Guillou S."/>
            <person name="Cros-Aarteil S."/>
            <person name="Calhoun S."/>
            <person name="Haridas S."/>
            <person name="Kuo A."/>
            <person name="Mondo S."/>
            <person name="Pangilinan J."/>
            <person name="Riley R."/>
            <person name="LaButti K."/>
            <person name="Andreopoulos B."/>
            <person name="Lipzen A."/>
            <person name="Chen C."/>
            <person name="Yanf M."/>
            <person name="Daum C."/>
            <person name="Ng V."/>
            <person name="Clum A."/>
            <person name="Steindorff A."/>
            <person name="Ohm R."/>
            <person name="Martin F."/>
            <person name="Silar P."/>
            <person name="Natvig D."/>
            <person name="Lalanne C."/>
            <person name="Gautier V."/>
            <person name="Ament-velasquez S.L."/>
            <person name="Kruys A."/>
            <person name="Hutchinson M.I."/>
            <person name="Powell A.J."/>
            <person name="Barry K."/>
            <person name="Miller A.N."/>
            <person name="Grigoriev I.V."/>
            <person name="Debuchy R."/>
            <person name="Gladieux P."/>
            <person name="Thoren M.H."/>
            <person name="Johannesson H."/>
        </authorList>
    </citation>
    <scope>NUCLEOTIDE SEQUENCE</scope>
    <source>
        <strain evidence="2">SMH3391-2</strain>
    </source>
</reference>
<keyword evidence="3" id="KW-1185">Reference proteome</keyword>